<dbReference type="OrthoDB" id="97518at2759"/>
<dbReference type="Pfam" id="PF04525">
    <property type="entry name" value="LOR"/>
    <property type="match status" value="1"/>
</dbReference>
<evidence type="ECO:0008006" key="4">
    <source>
        <dbReference type="Google" id="ProtNLM"/>
    </source>
</evidence>
<gene>
    <name evidence="2" type="ORF">GLOTRDRAFT_59241</name>
</gene>
<dbReference type="OMA" id="LEMKGNW"/>
<dbReference type="PANTHER" id="PTHR31087">
    <property type="match status" value="1"/>
</dbReference>
<dbReference type="KEGG" id="gtr:GLOTRDRAFT_59241"/>
<dbReference type="Proteomes" id="UP000030669">
    <property type="component" value="Unassembled WGS sequence"/>
</dbReference>
<dbReference type="GeneID" id="19307280"/>
<keyword evidence="3" id="KW-1185">Reference proteome</keyword>
<proteinExistence type="inferred from homology"/>
<evidence type="ECO:0000313" key="3">
    <source>
        <dbReference type="Proteomes" id="UP000030669"/>
    </source>
</evidence>
<reference evidence="2 3" key="1">
    <citation type="journal article" date="2012" name="Science">
        <title>The Paleozoic origin of enzymatic lignin decomposition reconstructed from 31 fungal genomes.</title>
        <authorList>
            <person name="Floudas D."/>
            <person name="Binder M."/>
            <person name="Riley R."/>
            <person name="Barry K."/>
            <person name="Blanchette R.A."/>
            <person name="Henrissat B."/>
            <person name="Martinez A.T."/>
            <person name="Otillar R."/>
            <person name="Spatafora J.W."/>
            <person name="Yadav J.S."/>
            <person name="Aerts A."/>
            <person name="Benoit I."/>
            <person name="Boyd A."/>
            <person name="Carlson A."/>
            <person name="Copeland A."/>
            <person name="Coutinho P.M."/>
            <person name="de Vries R.P."/>
            <person name="Ferreira P."/>
            <person name="Findley K."/>
            <person name="Foster B."/>
            <person name="Gaskell J."/>
            <person name="Glotzer D."/>
            <person name="Gorecki P."/>
            <person name="Heitman J."/>
            <person name="Hesse C."/>
            <person name="Hori C."/>
            <person name="Igarashi K."/>
            <person name="Jurgens J.A."/>
            <person name="Kallen N."/>
            <person name="Kersten P."/>
            <person name="Kohler A."/>
            <person name="Kuees U."/>
            <person name="Kumar T.K.A."/>
            <person name="Kuo A."/>
            <person name="LaButti K."/>
            <person name="Larrondo L.F."/>
            <person name="Lindquist E."/>
            <person name="Ling A."/>
            <person name="Lombard V."/>
            <person name="Lucas S."/>
            <person name="Lundell T."/>
            <person name="Martin R."/>
            <person name="McLaughlin D.J."/>
            <person name="Morgenstern I."/>
            <person name="Morin E."/>
            <person name="Murat C."/>
            <person name="Nagy L.G."/>
            <person name="Nolan M."/>
            <person name="Ohm R.A."/>
            <person name="Patyshakuliyeva A."/>
            <person name="Rokas A."/>
            <person name="Ruiz-Duenas F.J."/>
            <person name="Sabat G."/>
            <person name="Salamov A."/>
            <person name="Samejima M."/>
            <person name="Schmutz J."/>
            <person name="Slot J.C."/>
            <person name="St John F."/>
            <person name="Stenlid J."/>
            <person name="Sun H."/>
            <person name="Sun S."/>
            <person name="Syed K."/>
            <person name="Tsang A."/>
            <person name="Wiebenga A."/>
            <person name="Young D."/>
            <person name="Pisabarro A."/>
            <person name="Eastwood D.C."/>
            <person name="Martin F."/>
            <person name="Cullen D."/>
            <person name="Grigoriev I.V."/>
            <person name="Hibbett D.S."/>
        </authorList>
    </citation>
    <scope>NUCLEOTIDE SEQUENCE [LARGE SCALE GENOMIC DNA]</scope>
    <source>
        <strain evidence="2 3">ATCC 11539</strain>
    </source>
</reference>
<accession>S7RSU7</accession>
<dbReference type="RefSeq" id="XP_007864918.1">
    <property type="nucleotide sequence ID" value="XM_007866727.1"/>
</dbReference>
<protein>
    <recommendedName>
        <fullName evidence="4">DUF567-domain-containing protein</fullName>
    </recommendedName>
</protein>
<dbReference type="Gene3D" id="2.40.160.200">
    <property type="entry name" value="LURP1-related"/>
    <property type="match status" value="1"/>
</dbReference>
<sequence length="207" mass="23704">MGLFSSNDNEPVRPMSGIGRPLGVIEHFTRHQSEFTLKLREKKLSITGDDYEITTPDGRVFFVMKGKVFSLRSRKLLCDAQGHPIVNIQDKIFTFFKQFRIFPGEREEPEICHVKQHFKMIGEKLTVHFTNFDGQEVELLVKGSFIDKHAEIYLGDIPVARINRKFMNVGQILFDQQTYYLTVAPGVDIAMMTAVCVCLDEVANDKD</sequence>
<evidence type="ECO:0000313" key="2">
    <source>
        <dbReference type="EMBL" id="EPQ56144.1"/>
    </source>
</evidence>
<comment type="similarity">
    <text evidence="1">Belongs to the LOR family.</text>
</comment>
<evidence type="ECO:0000256" key="1">
    <source>
        <dbReference type="ARBA" id="ARBA00005437"/>
    </source>
</evidence>
<dbReference type="HOGENOM" id="CLU_063146_1_1_1"/>
<dbReference type="InterPro" id="IPR007612">
    <property type="entry name" value="LOR"/>
</dbReference>
<dbReference type="InterPro" id="IPR025659">
    <property type="entry name" value="Tubby-like_C"/>
</dbReference>
<dbReference type="PANTHER" id="PTHR31087:SF161">
    <property type="entry name" value="TUBBY C 2 FAMILY PROTEIN"/>
    <property type="match status" value="1"/>
</dbReference>
<name>S7RSU7_GLOTA</name>
<organism evidence="2 3">
    <name type="scientific">Gloeophyllum trabeum (strain ATCC 11539 / FP-39264 / Madison 617)</name>
    <name type="common">Brown rot fungus</name>
    <dbReference type="NCBI Taxonomy" id="670483"/>
    <lineage>
        <taxon>Eukaryota</taxon>
        <taxon>Fungi</taxon>
        <taxon>Dikarya</taxon>
        <taxon>Basidiomycota</taxon>
        <taxon>Agaricomycotina</taxon>
        <taxon>Agaricomycetes</taxon>
        <taxon>Gloeophyllales</taxon>
        <taxon>Gloeophyllaceae</taxon>
        <taxon>Gloeophyllum</taxon>
    </lineage>
</organism>
<dbReference type="eggNOG" id="ENOG502QUU9">
    <property type="taxonomic scope" value="Eukaryota"/>
</dbReference>
<dbReference type="EMBL" id="KB469300">
    <property type="protein sequence ID" value="EPQ56144.1"/>
    <property type="molecule type" value="Genomic_DNA"/>
</dbReference>
<dbReference type="SUPFAM" id="SSF54518">
    <property type="entry name" value="Tubby C-terminal domain-like"/>
    <property type="match status" value="1"/>
</dbReference>
<dbReference type="InterPro" id="IPR038595">
    <property type="entry name" value="LOR_sf"/>
</dbReference>
<dbReference type="AlphaFoldDB" id="S7RSU7"/>